<feature type="compositionally biased region" description="Basic and acidic residues" evidence="1">
    <location>
        <begin position="208"/>
        <end position="220"/>
    </location>
</feature>
<evidence type="ECO:0000256" key="1">
    <source>
        <dbReference type="SAM" id="MobiDB-lite"/>
    </source>
</evidence>
<dbReference type="AlphaFoldDB" id="A0AAJ7X4M9"/>
<feature type="compositionally biased region" description="Basic and acidic residues" evidence="1">
    <location>
        <begin position="74"/>
        <end position="83"/>
    </location>
</feature>
<protein>
    <submittedName>
        <fullName evidence="3">Uncharacterized protein LOC116948502</fullName>
    </submittedName>
</protein>
<dbReference type="RefSeq" id="XP_032821121.1">
    <property type="nucleotide sequence ID" value="XM_032965230.1"/>
</dbReference>
<name>A0AAJ7X4M9_PETMA</name>
<organism evidence="2 3">
    <name type="scientific">Petromyzon marinus</name>
    <name type="common">Sea lamprey</name>
    <dbReference type="NCBI Taxonomy" id="7757"/>
    <lineage>
        <taxon>Eukaryota</taxon>
        <taxon>Metazoa</taxon>
        <taxon>Chordata</taxon>
        <taxon>Craniata</taxon>
        <taxon>Vertebrata</taxon>
        <taxon>Cyclostomata</taxon>
        <taxon>Hyperoartia</taxon>
        <taxon>Petromyzontiformes</taxon>
        <taxon>Petromyzontidae</taxon>
        <taxon>Petromyzon</taxon>
    </lineage>
</organism>
<evidence type="ECO:0000313" key="2">
    <source>
        <dbReference type="Proteomes" id="UP001318040"/>
    </source>
</evidence>
<keyword evidence="2" id="KW-1185">Reference proteome</keyword>
<dbReference type="KEGG" id="pmrn:116948502"/>
<proteinExistence type="predicted"/>
<sequence>MAIYYKKLDSSASKNSMVRVYTVSPKNRANSQIPLKKVSRTDAAEVTTLETVAKQVLQSNVRAYSQSAKQVEQQSREKSDHDLSVAAPPTVDQPAPQTSSIDKADAPAQPQHSCQYSRPNSYIQAIETPPHIISVKSPRVPCADGTPGNGKATAVLVSSSQGLEEKSKERGMPTKETAVTIEGGMEKKEEESVTKVPPCMATVQPQDKDICSTRPHDTKAKTTHGSHGADTRSSTSTRVAIGANAITIVKKSTHTITQVRGGNPTGKTQIAAATFSTMMPVDNSASKGDFIIGAKTNVTTNITMSTAVDKTMSSVSPASPHDTVTSSNATHEAAATSSTAAKSKAISVHPRDDATSACDVNKAKGAEDMAPVRRGTGRFPPFVVEGECKHRAANKASKHLERTPQGRR</sequence>
<feature type="region of interest" description="Disordered" evidence="1">
    <location>
        <begin position="67"/>
        <end position="117"/>
    </location>
</feature>
<feature type="compositionally biased region" description="Low complexity" evidence="1">
    <location>
        <begin position="325"/>
        <end position="347"/>
    </location>
</feature>
<feature type="region of interest" description="Disordered" evidence="1">
    <location>
        <begin position="312"/>
        <end position="350"/>
    </location>
</feature>
<reference evidence="3" key="1">
    <citation type="submission" date="2025-08" db="UniProtKB">
        <authorList>
            <consortium name="RefSeq"/>
        </authorList>
    </citation>
    <scope>IDENTIFICATION</scope>
    <source>
        <tissue evidence="3">Sperm</tissue>
    </source>
</reference>
<gene>
    <name evidence="3" type="primary">LOC116948502</name>
</gene>
<dbReference type="Proteomes" id="UP001318040">
    <property type="component" value="Chromosome 33"/>
</dbReference>
<accession>A0AAJ7X4M9</accession>
<evidence type="ECO:0000313" key="3">
    <source>
        <dbReference type="RefSeq" id="XP_032821121.1"/>
    </source>
</evidence>
<feature type="region of interest" description="Disordered" evidence="1">
    <location>
        <begin position="208"/>
        <end position="235"/>
    </location>
</feature>